<dbReference type="Pfam" id="PF02743">
    <property type="entry name" value="dCache_1"/>
    <property type="match status" value="1"/>
</dbReference>
<dbReference type="Gene3D" id="3.30.450.20">
    <property type="entry name" value="PAS domain"/>
    <property type="match status" value="2"/>
</dbReference>
<accession>A0A926RXU9</accession>
<evidence type="ECO:0000256" key="3">
    <source>
        <dbReference type="ARBA" id="ARBA00022692"/>
    </source>
</evidence>
<evidence type="ECO:0000256" key="5">
    <source>
        <dbReference type="ARBA" id="ARBA00023136"/>
    </source>
</evidence>
<proteinExistence type="predicted"/>
<evidence type="ECO:0000313" key="8">
    <source>
        <dbReference type="EMBL" id="MBD1382278.1"/>
    </source>
</evidence>
<protein>
    <submittedName>
        <fullName evidence="8">Cache domain-containing protein</fullName>
    </submittedName>
</protein>
<keyword evidence="2" id="KW-1003">Cell membrane</keyword>
<feature type="domain" description="Cache" evidence="7">
    <location>
        <begin position="39"/>
        <end position="250"/>
    </location>
</feature>
<gene>
    <name evidence="8" type="ORF">IC621_18825</name>
</gene>
<reference evidence="8" key="1">
    <citation type="submission" date="2020-09" db="EMBL/GenBank/DDBJ databases">
        <title>A novel bacterium of genus Bacillus, isolated from South China Sea.</title>
        <authorList>
            <person name="Huang H."/>
            <person name="Mo K."/>
            <person name="Hu Y."/>
        </authorList>
    </citation>
    <scope>NUCLEOTIDE SEQUENCE</scope>
    <source>
        <strain evidence="8">IB182487</strain>
    </source>
</reference>
<dbReference type="GO" id="GO:0005886">
    <property type="term" value="C:plasma membrane"/>
    <property type="evidence" value="ECO:0007669"/>
    <property type="project" value="UniProtKB-SubCell"/>
</dbReference>
<dbReference type="RefSeq" id="WP_191160306.1">
    <property type="nucleotide sequence ID" value="NZ_JACXAI010000027.1"/>
</dbReference>
<keyword evidence="4 6" id="KW-1133">Transmembrane helix</keyword>
<feature type="transmembrane region" description="Helical" evidence="6">
    <location>
        <begin position="12"/>
        <end position="34"/>
    </location>
</feature>
<feature type="transmembrane region" description="Helical" evidence="6">
    <location>
        <begin position="285"/>
        <end position="309"/>
    </location>
</feature>
<organism evidence="8 9">
    <name type="scientific">Metabacillus arenae</name>
    <dbReference type="NCBI Taxonomy" id="2771434"/>
    <lineage>
        <taxon>Bacteria</taxon>
        <taxon>Bacillati</taxon>
        <taxon>Bacillota</taxon>
        <taxon>Bacilli</taxon>
        <taxon>Bacillales</taxon>
        <taxon>Bacillaceae</taxon>
        <taxon>Metabacillus</taxon>
    </lineage>
</organism>
<dbReference type="EMBL" id="JACXAI010000027">
    <property type="protein sequence ID" value="MBD1382278.1"/>
    <property type="molecule type" value="Genomic_DNA"/>
</dbReference>
<evidence type="ECO:0000256" key="6">
    <source>
        <dbReference type="SAM" id="Phobius"/>
    </source>
</evidence>
<evidence type="ECO:0000256" key="4">
    <source>
        <dbReference type="ARBA" id="ARBA00022989"/>
    </source>
</evidence>
<evidence type="ECO:0000256" key="1">
    <source>
        <dbReference type="ARBA" id="ARBA00004651"/>
    </source>
</evidence>
<dbReference type="InterPro" id="IPR033479">
    <property type="entry name" value="dCache_1"/>
</dbReference>
<dbReference type="Proteomes" id="UP000626844">
    <property type="component" value="Unassembled WGS sequence"/>
</dbReference>
<dbReference type="AlphaFoldDB" id="A0A926RXU9"/>
<keyword evidence="9" id="KW-1185">Reference proteome</keyword>
<keyword evidence="3 6" id="KW-0812">Transmembrane</keyword>
<keyword evidence="5 6" id="KW-0472">Membrane</keyword>
<comment type="caution">
    <text evidence="8">The sequence shown here is derived from an EMBL/GenBank/DDBJ whole genome shotgun (WGS) entry which is preliminary data.</text>
</comment>
<name>A0A926RXU9_9BACI</name>
<evidence type="ECO:0000256" key="2">
    <source>
        <dbReference type="ARBA" id="ARBA00022475"/>
    </source>
</evidence>
<evidence type="ECO:0000259" key="7">
    <source>
        <dbReference type="Pfam" id="PF02743"/>
    </source>
</evidence>
<dbReference type="CDD" id="cd18773">
    <property type="entry name" value="PDC1_HK_sensor"/>
    <property type="match status" value="1"/>
</dbReference>
<comment type="subcellular location">
    <subcellularLocation>
        <location evidence="1">Cell membrane</location>
        <topology evidence="1">Multi-pass membrane protein</topology>
    </subcellularLocation>
</comment>
<sequence length="328" mass="38179">MDMFNVLSKRIVLFTVLPVLICSTLLSLFSYLWFQHTLQKQFEQLALSYFQSSSDSLTQYLHYSEEMSKWITNNPKVAKAISETEHLKEVSTIFDQMIYNNNVDISGVTIYKKNGDIYTPSRTSHVPSFSQLIENTNLKAFTQNTQKKYIWISRYQSISSFYNNRYSNDGIFSYILKLYDTDNQLLGYIVVDLDLKTLYDFFQTSNKLFNKSQVFMIRDQKDIAGSTKSATIKLNPNDLSKMNQKNDGTFISNDRKQLIMFDTMMDSNTKIVMSIPTKNAYQYSVLFKALLILFTILFTFSSLYIGIALKKSIIEPITRLYQKMQAFK</sequence>
<evidence type="ECO:0000313" key="9">
    <source>
        <dbReference type="Proteomes" id="UP000626844"/>
    </source>
</evidence>